<comment type="caution">
    <text evidence="3">The sequence shown here is derived from an EMBL/GenBank/DDBJ whole genome shotgun (WGS) entry which is preliminary data.</text>
</comment>
<reference evidence="3 4" key="1">
    <citation type="journal article" date="2012" name="J. Bacteriol.">
        <title>Draft genome sequence of Methanobacterium formicicum DSM 3637, an archaebacterium isolated from the methane producer amoeba Pelomyxa palustris.</title>
        <authorList>
            <person name="Gutierrez G."/>
        </authorList>
    </citation>
    <scope>NUCLEOTIDE SEQUENCE [LARGE SCALE GENOMIC DNA]</scope>
    <source>
        <strain evidence="4">DSM 3637 / PP1</strain>
    </source>
</reference>
<dbReference type="SUPFAM" id="SSF52499">
    <property type="entry name" value="Isochorismatase-like hydrolases"/>
    <property type="match status" value="1"/>
</dbReference>
<keyword evidence="1 3" id="KW-0378">Hydrolase</keyword>
<dbReference type="OrthoDB" id="9194at2157"/>
<dbReference type="InterPro" id="IPR036380">
    <property type="entry name" value="Isochorismatase-like_sf"/>
</dbReference>
<sequence length="175" mass="19924">MKDKKALLIIDMLNDFVGEGAPLEVPSTRNIIPHLKKEIKEARKEGLPIIYICDTHQQHDREFVKMNWPVHAIKGTTGSEVIEDLEQKDEDIFIEKTTYSAFYNTDLDKILKELEINVLRITGTVTHICILFTAAEGGIRGYDVEVPSNCVAGLDENDEKYAFRLMQNEFGVKLL</sequence>
<dbReference type="GO" id="GO:0016787">
    <property type="term" value="F:hydrolase activity"/>
    <property type="evidence" value="ECO:0007669"/>
    <property type="project" value="UniProtKB-KW"/>
</dbReference>
<dbReference type="CDD" id="cd00431">
    <property type="entry name" value="cysteine_hydrolases"/>
    <property type="match status" value="1"/>
</dbReference>
<dbReference type="PANTHER" id="PTHR43540:SF6">
    <property type="entry name" value="ISOCHORISMATASE-LIKE DOMAIN-CONTAINING PROTEIN"/>
    <property type="match status" value="1"/>
</dbReference>
<evidence type="ECO:0000256" key="1">
    <source>
        <dbReference type="ARBA" id="ARBA00022801"/>
    </source>
</evidence>
<dbReference type="PANTHER" id="PTHR43540">
    <property type="entry name" value="PEROXYUREIDOACRYLATE/UREIDOACRYLATE AMIDOHYDROLASE-RELATED"/>
    <property type="match status" value="1"/>
</dbReference>
<dbReference type="InterPro" id="IPR050272">
    <property type="entry name" value="Isochorismatase-like_hydrls"/>
</dbReference>
<dbReference type="AlphaFoldDB" id="K2QF89"/>
<protein>
    <submittedName>
        <fullName evidence="3">Isochorismatase hydrolase</fullName>
    </submittedName>
</protein>
<dbReference type="InterPro" id="IPR000868">
    <property type="entry name" value="Isochorismatase-like_dom"/>
</dbReference>
<dbReference type="Proteomes" id="UP000007360">
    <property type="component" value="Unassembled WGS sequence"/>
</dbReference>
<keyword evidence="4" id="KW-1185">Reference proteome</keyword>
<name>K2QF89_METFP</name>
<accession>K2QF89</accession>
<gene>
    <name evidence="3" type="ORF">A994_00705</name>
</gene>
<proteinExistence type="predicted"/>
<dbReference type="RefSeq" id="WP_004029324.1">
    <property type="nucleotide sequence ID" value="NZ_AMPO01000001.1"/>
</dbReference>
<evidence type="ECO:0000313" key="4">
    <source>
        <dbReference type="Proteomes" id="UP000007360"/>
    </source>
</evidence>
<dbReference type="Gene3D" id="3.40.50.850">
    <property type="entry name" value="Isochorismatase-like"/>
    <property type="match status" value="1"/>
</dbReference>
<dbReference type="PATRIC" id="fig|1204725.3.peg.138"/>
<dbReference type="EMBL" id="AMPO01000001">
    <property type="protein sequence ID" value="EKF86761.1"/>
    <property type="molecule type" value="Genomic_DNA"/>
</dbReference>
<evidence type="ECO:0000313" key="3">
    <source>
        <dbReference type="EMBL" id="EKF86761.1"/>
    </source>
</evidence>
<evidence type="ECO:0000259" key="2">
    <source>
        <dbReference type="Pfam" id="PF00857"/>
    </source>
</evidence>
<feature type="domain" description="Isochorismatase-like" evidence="2">
    <location>
        <begin position="6"/>
        <end position="171"/>
    </location>
</feature>
<organism evidence="3 4">
    <name type="scientific">Methanobacterium formicicum (strain DSM 3637 / PP1)</name>
    <dbReference type="NCBI Taxonomy" id="1204725"/>
    <lineage>
        <taxon>Archaea</taxon>
        <taxon>Methanobacteriati</taxon>
        <taxon>Methanobacteriota</taxon>
        <taxon>Methanomada group</taxon>
        <taxon>Methanobacteria</taxon>
        <taxon>Methanobacteriales</taxon>
        <taxon>Methanobacteriaceae</taxon>
        <taxon>Methanobacterium</taxon>
    </lineage>
</organism>
<dbReference type="Pfam" id="PF00857">
    <property type="entry name" value="Isochorismatase"/>
    <property type="match status" value="1"/>
</dbReference>